<feature type="transmembrane region" description="Helical" evidence="10">
    <location>
        <begin position="464"/>
        <end position="484"/>
    </location>
</feature>
<feature type="transmembrane region" description="Helical" evidence="10">
    <location>
        <begin position="300"/>
        <end position="320"/>
    </location>
</feature>
<organism evidence="11 12">
    <name type="scientific">Trichoderma lentiforme</name>
    <dbReference type="NCBI Taxonomy" id="1567552"/>
    <lineage>
        <taxon>Eukaryota</taxon>
        <taxon>Fungi</taxon>
        <taxon>Dikarya</taxon>
        <taxon>Ascomycota</taxon>
        <taxon>Pezizomycotina</taxon>
        <taxon>Sordariomycetes</taxon>
        <taxon>Hypocreomycetidae</taxon>
        <taxon>Hypocreales</taxon>
        <taxon>Hypocreaceae</taxon>
        <taxon>Trichoderma</taxon>
    </lineage>
</organism>
<comment type="similarity">
    <text evidence="2">Belongs to the oligopeptide OPT transporter family.</text>
</comment>
<feature type="transmembrane region" description="Helical" evidence="10">
    <location>
        <begin position="86"/>
        <end position="106"/>
    </location>
</feature>
<gene>
    <name evidence="11" type="ORF">CFAM422_013181</name>
</gene>
<keyword evidence="3" id="KW-0813">Transport</keyword>
<accession>A0A9P4X3K9</accession>
<evidence type="ECO:0000256" key="1">
    <source>
        <dbReference type="ARBA" id="ARBA00004141"/>
    </source>
</evidence>
<feature type="transmembrane region" description="Helical" evidence="10">
    <location>
        <begin position="574"/>
        <end position="596"/>
    </location>
</feature>
<sequence length="791" mass="88133">MRSETGTKDEEYVPLSTEQPSWNNDIQDNLDISDRPDHHLLADDMSDSGEFSSDKEDDCEVEVSPYPEVRAVARNFDEEHLPYNTIRAWTIGLSLCIIGAALNTLFSLRSPRIGLGSLIVLFLGWALGRTWETCMPNKRIPVWPSGPKLDLNPGPFNIKEHSVIMIMASVALSVANATDVILAQLVFYKQDFGVLYQLLLIVSTQCLGYGIAGMLRKLLVYPASMIWPSNLAVVSLLTTMHESNQSALDSAVFGGNMPKLRWFFIVAMSMFVYYFIPGFLMQCLSIPAFLTWAAPDNAVINQLFGGITGISLIPLTFDWAQIAGYVGSPLIPPWPAIANTLLGVVIFYLGLSAVLHYTGVWYAAYLPISDSQPYDNTGARYNVTRILSPMFTLDQQAYESYSPVFISTTFAINYGLSFATIVSLVCYTWINHRHRIWFLYTKSAHEKPDIHMKLMLKYREVPHWWYLSIFVIMFSLALTTVLIYPISLSLWAFFLAIAISTIFAIPIGIIQAVTNTQIGLNVLTEFVFGYIQPGKPIALMIFKNFGYVTMSQALDFVADLKFGHYMKLPPRITFVCQLSATLVSCLVQILVLNIAIHNVDEICDPRQPSHVTCPGGRVFFSCTFAFSNVDIQASVLWGLIGPARLFSPGQIYSGLLLFFVLGAVATVAVHQASQRYALAKHIIVPLVLGGAGSIPPATPLNYLSWGIVGFVFQYLIKTYHFRWWSRLNYLTSSGLDLGLAMSTTVIFALNLAGVHAPQWWGNTVTQTTMDARHTAVQVVLPLGERFGPDKW</sequence>
<dbReference type="AlphaFoldDB" id="A0A9P4X3K9"/>
<dbReference type="Proteomes" id="UP000801864">
    <property type="component" value="Unassembled WGS sequence"/>
</dbReference>
<feature type="transmembrane region" description="Helical" evidence="10">
    <location>
        <begin position="341"/>
        <end position="364"/>
    </location>
</feature>
<keyword evidence="5" id="KW-0571">Peptide transport</keyword>
<dbReference type="NCBIfam" id="TIGR00728">
    <property type="entry name" value="OPT_sfam"/>
    <property type="match status" value="1"/>
</dbReference>
<dbReference type="NCBIfam" id="TIGR00727">
    <property type="entry name" value="ISP4_OPT"/>
    <property type="match status" value="1"/>
</dbReference>
<dbReference type="GO" id="GO:0015031">
    <property type="term" value="P:protein transport"/>
    <property type="evidence" value="ECO:0007669"/>
    <property type="project" value="UniProtKB-KW"/>
</dbReference>
<evidence type="ECO:0000256" key="10">
    <source>
        <dbReference type="SAM" id="Phobius"/>
    </source>
</evidence>
<evidence type="ECO:0000313" key="11">
    <source>
        <dbReference type="EMBL" id="KAF3055346.1"/>
    </source>
</evidence>
<reference evidence="11 12" key="1">
    <citation type="submission" date="2018-06" db="EMBL/GenBank/DDBJ databases">
        <title>Genome analysis of cellulolytic fungus Trichoderma lentiforme CFAM-422.</title>
        <authorList>
            <person name="Steindorff A.S."/>
            <person name="Formighieri E.F."/>
            <person name="Midorikawa G.E.O."/>
            <person name="Tamietti M.S."/>
            <person name="Ramos E.Z."/>
            <person name="Silva A.S."/>
            <person name="Bon E.P.S."/>
            <person name="Mendes T.D."/>
            <person name="Damaso M.C.T."/>
            <person name="Favaro L.C.L."/>
        </authorList>
    </citation>
    <scope>NUCLEOTIDE SEQUENCE [LARGE SCALE GENOMIC DNA]</scope>
    <source>
        <strain evidence="11 12">CFAM-422</strain>
    </source>
</reference>
<evidence type="ECO:0000256" key="9">
    <source>
        <dbReference type="SAM" id="MobiDB-lite"/>
    </source>
</evidence>
<keyword evidence="12" id="KW-1185">Reference proteome</keyword>
<dbReference type="PANTHER" id="PTHR22601">
    <property type="entry name" value="ISP4 LIKE PROTEIN"/>
    <property type="match status" value="1"/>
</dbReference>
<feature type="transmembrane region" description="Helical" evidence="10">
    <location>
        <begin position="737"/>
        <end position="760"/>
    </location>
</feature>
<protein>
    <submittedName>
        <fullName evidence="11">Sexual differentiation process protein isp4</fullName>
    </submittedName>
</protein>
<keyword evidence="8 10" id="KW-0472">Membrane</keyword>
<keyword evidence="4 10" id="KW-0812">Transmembrane</keyword>
<dbReference type="GO" id="GO:0016020">
    <property type="term" value="C:membrane"/>
    <property type="evidence" value="ECO:0007669"/>
    <property type="project" value="UniProtKB-SubCell"/>
</dbReference>
<feature type="transmembrane region" description="Helical" evidence="10">
    <location>
        <begin position="194"/>
        <end position="212"/>
    </location>
</feature>
<feature type="transmembrane region" description="Helical" evidence="10">
    <location>
        <begin position="260"/>
        <end position="280"/>
    </location>
</feature>
<feature type="compositionally biased region" description="Basic and acidic residues" evidence="9">
    <location>
        <begin position="32"/>
        <end position="42"/>
    </location>
</feature>
<dbReference type="InterPro" id="IPR004813">
    <property type="entry name" value="OPT"/>
</dbReference>
<evidence type="ECO:0000256" key="8">
    <source>
        <dbReference type="ARBA" id="ARBA00023136"/>
    </source>
</evidence>
<feature type="compositionally biased region" description="Polar residues" evidence="9">
    <location>
        <begin position="16"/>
        <end position="27"/>
    </location>
</feature>
<feature type="transmembrane region" description="Helical" evidence="10">
    <location>
        <begin position="700"/>
        <end position="716"/>
    </location>
</feature>
<evidence type="ECO:0000256" key="2">
    <source>
        <dbReference type="ARBA" id="ARBA00008807"/>
    </source>
</evidence>
<feature type="compositionally biased region" description="Basic and acidic residues" evidence="9">
    <location>
        <begin position="1"/>
        <end position="11"/>
    </location>
</feature>
<dbReference type="GO" id="GO:0035673">
    <property type="term" value="F:oligopeptide transmembrane transporter activity"/>
    <property type="evidence" value="ECO:0007669"/>
    <property type="project" value="InterPro"/>
</dbReference>
<feature type="transmembrane region" description="Helical" evidence="10">
    <location>
        <begin position="218"/>
        <end position="239"/>
    </location>
</feature>
<feature type="transmembrane region" description="Helical" evidence="10">
    <location>
        <begin position="676"/>
        <end position="694"/>
    </location>
</feature>
<dbReference type="Pfam" id="PF03169">
    <property type="entry name" value="OPT"/>
    <property type="match status" value="1"/>
</dbReference>
<evidence type="ECO:0000256" key="4">
    <source>
        <dbReference type="ARBA" id="ARBA00022692"/>
    </source>
</evidence>
<comment type="caution">
    <text evidence="11">The sequence shown here is derived from an EMBL/GenBank/DDBJ whole genome shotgun (WGS) entry which is preliminary data.</text>
</comment>
<evidence type="ECO:0000256" key="5">
    <source>
        <dbReference type="ARBA" id="ARBA00022856"/>
    </source>
</evidence>
<feature type="transmembrane region" description="Helical" evidence="10">
    <location>
        <begin position="651"/>
        <end position="669"/>
    </location>
</feature>
<feature type="transmembrane region" description="Helical" evidence="10">
    <location>
        <begin position="411"/>
        <end position="430"/>
    </location>
</feature>
<evidence type="ECO:0000256" key="7">
    <source>
        <dbReference type="ARBA" id="ARBA00022989"/>
    </source>
</evidence>
<evidence type="ECO:0000313" key="12">
    <source>
        <dbReference type="Proteomes" id="UP000801864"/>
    </source>
</evidence>
<feature type="transmembrane region" description="Helical" evidence="10">
    <location>
        <begin position="163"/>
        <end position="187"/>
    </location>
</feature>
<comment type="subcellular location">
    <subcellularLocation>
        <location evidence="1">Membrane</location>
        <topology evidence="1">Multi-pass membrane protein</topology>
    </subcellularLocation>
</comment>
<proteinExistence type="inferred from homology"/>
<dbReference type="InterPro" id="IPR004648">
    <property type="entry name" value="Oligpept_transpt"/>
</dbReference>
<feature type="transmembrane region" description="Helical" evidence="10">
    <location>
        <begin position="490"/>
        <end position="510"/>
    </location>
</feature>
<name>A0A9P4X3K9_9HYPO</name>
<feature type="region of interest" description="Disordered" evidence="9">
    <location>
        <begin position="1"/>
        <end position="59"/>
    </location>
</feature>
<evidence type="ECO:0000256" key="6">
    <source>
        <dbReference type="ARBA" id="ARBA00022927"/>
    </source>
</evidence>
<dbReference type="EMBL" id="QLNT01000038">
    <property type="protein sequence ID" value="KAF3055346.1"/>
    <property type="molecule type" value="Genomic_DNA"/>
</dbReference>
<keyword evidence="6" id="KW-0653">Protein transport</keyword>
<evidence type="ECO:0000256" key="3">
    <source>
        <dbReference type="ARBA" id="ARBA00022448"/>
    </source>
</evidence>
<feature type="transmembrane region" description="Helical" evidence="10">
    <location>
        <begin position="113"/>
        <end position="131"/>
    </location>
</feature>
<keyword evidence="7 10" id="KW-1133">Transmembrane helix</keyword>